<keyword evidence="8" id="KW-1185">Reference proteome</keyword>
<dbReference type="OrthoDB" id="7396853at2759"/>
<comment type="cofactor">
    <cofactor evidence="1">
        <name>Zn(2+)</name>
        <dbReference type="ChEBI" id="CHEBI:29105"/>
    </cofactor>
</comment>
<evidence type="ECO:0000259" key="6">
    <source>
        <dbReference type="Pfam" id="PF02900"/>
    </source>
</evidence>
<dbReference type="InterPro" id="IPR014436">
    <property type="entry name" value="Extradiol_dOase_DODA"/>
</dbReference>
<name>A0A1Y2FRU1_9BASI</name>
<comment type="caution">
    <text evidence="7">The sequence shown here is derived from an EMBL/GenBank/DDBJ whole genome shotgun (WGS) entry which is preliminary data.</text>
</comment>
<keyword evidence="4" id="KW-0862">Zinc</keyword>
<proteinExistence type="inferred from homology"/>
<evidence type="ECO:0000256" key="3">
    <source>
        <dbReference type="ARBA" id="ARBA00022723"/>
    </source>
</evidence>
<keyword evidence="7" id="KW-0223">Dioxygenase</keyword>
<dbReference type="Pfam" id="PF02900">
    <property type="entry name" value="LigB"/>
    <property type="match status" value="1"/>
</dbReference>
<evidence type="ECO:0000256" key="2">
    <source>
        <dbReference type="ARBA" id="ARBA00007581"/>
    </source>
</evidence>
<reference evidence="7 8" key="1">
    <citation type="submission" date="2016-07" db="EMBL/GenBank/DDBJ databases">
        <title>Pervasive Adenine N6-methylation of Active Genes in Fungi.</title>
        <authorList>
            <consortium name="DOE Joint Genome Institute"/>
            <person name="Mondo S.J."/>
            <person name="Dannebaum R.O."/>
            <person name="Kuo R.C."/>
            <person name="Labutti K."/>
            <person name="Haridas S."/>
            <person name="Kuo A."/>
            <person name="Salamov A."/>
            <person name="Ahrendt S.R."/>
            <person name="Lipzen A."/>
            <person name="Sullivan W."/>
            <person name="Andreopoulos W.B."/>
            <person name="Clum A."/>
            <person name="Lindquist E."/>
            <person name="Daum C."/>
            <person name="Ramamoorthy G.K."/>
            <person name="Gryganskyi A."/>
            <person name="Culley D."/>
            <person name="Magnuson J.K."/>
            <person name="James T.Y."/>
            <person name="O'Malley M.A."/>
            <person name="Stajich J.E."/>
            <person name="Spatafora J.W."/>
            <person name="Visel A."/>
            <person name="Grigoriev I.V."/>
        </authorList>
    </citation>
    <scope>NUCLEOTIDE SEQUENCE [LARGE SCALE GENOMIC DNA]</scope>
    <source>
        <strain evidence="7 8">62-1032</strain>
    </source>
</reference>
<dbReference type="InterPro" id="IPR004183">
    <property type="entry name" value="Xdiol_dOase_suB"/>
</dbReference>
<dbReference type="STRING" id="106004.A0A1Y2FRU1"/>
<evidence type="ECO:0000313" key="7">
    <source>
        <dbReference type="EMBL" id="ORY86669.1"/>
    </source>
</evidence>
<dbReference type="GO" id="GO:0008198">
    <property type="term" value="F:ferrous iron binding"/>
    <property type="evidence" value="ECO:0007669"/>
    <property type="project" value="InterPro"/>
</dbReference>
<keyword evidence="5" id="KW-0560">Oxidoreductase</keyword>
<dbReference type="CDD" id="cd07363">
    <property type="entry name" value="45_DOPA_Dioxygenase"/>
    <property type="match status" value="1"/>
</dbReference>
<accession>A0A1Y2FRU1</accession>
<keyword evidence="3" id="KW-0479">Metal-binding</keyword>
<feature type="non-terminal residue" evidence="7">
    <location>
        <position position="1"/>
    </location>
</feature>
<dbReference type="AlphaFoldDB" id="A0A1Y2FRU1"/>
<gene>
    <name evidence="7" type="ORF">BCR35DRAFT_264238</name>
</gene>
<dbReference type="EMBL" id="MCGR01000014">
    <property type="protein sequence ID" value="ORY86669.1"/>
    <property type="molecule type" value="Genomic_DNA"/>
</dbReference>
<sequence length="279" mass="30858">AQVILCSHGSTMMLGEDSSAGRYWQLVGEEALKRGVEGVVFMGAHWEVDGAGVEIASNPGAGAVVKQPVAWVTPDKYVDYEVCLTALICLLTASGIEAKLNPTLEWIHDTFLVLNWMFPKRSPPVTVISTNAYYDPYLHTAIGAAVRPLRHENVLIIGTGGTVHNLYRNAWDNIILHRDNFAQTRPPQQWAIDFRNETLDAFTKNTGPALRRAAMRLMRHPLFRDAHGTDDHYAPVLFCAGAAGDEDDVGPNSSPAEVWELEQMCNTQFQFGEWAPIKA</sequence>
<comment type="similarity">
    <text evidence="2">Belongs to the DODA-type extradiol aromatic ring-opening dioxygenase family.</text>
</comment>
<protein>
    <submittedName>
        <fullName evidence="7">Catalytic LigB subunit of aromatic ring-opening dioxygenase</fullName>
    </submittedName>
</protein>
<dbReference type="SUPFAM" id="SSF53213">
    <property type="entry name" value="LigB-like"/>
    <property type="match status" value="1"/>
</dbReference>
<organism evidence="7 8">
    <name type="scientific">Leucosporidium creatinivorum</name>
    <dbReference type="NCBI Taxonomy" id="106004"/>
    <lineage>
        <taxon>Eukaryota</taxon>
        <taxon>Fungi</taxon>
        <taxon>Dikarya</taxon>
        <taxon>Basidiomycota</taxon>
        <taxon>Pucciniomycotina</taxon>
        <taxon>Microbotryomycetes</taxon>
        <taxon>Leucosporidiales</taxon>
        <taxon>Leucosporidium</taxon>
    </lineage>
</organism>
<evidence type="ECO:0000256" key="4">
    <source>
        <dbReference type="ARBA" id="ARBA00022833"/>
    </source>
</evidence>
<feature type="domain" description="Extradiol ring-cleavage dioxygenase class III enzyme subunit B" evidence="6">
    <location>
        <begin position="4"/>
        <end position="266"/>
    </location>
</feature>
<dbReference type="Gene3D" id="3.40.830.10">
    <property type="entry name" value="LigB-like"/>
    <property type="match status" value="1"/>
</dbReference>
<evidence type="ECO:0000256" key="5">
    <source>
        <dbReference type="ARBA" id="ARBA00023002"/>
    </source>
</evidence>
<dbReference type="Proteomes" id="UP000193467">
    <property type="component" value="Unassembled WGS sequence"/>
</dbReference>
<dbReference type="InParanoid" id="A0A1Y2FRU1"/>
<dbReference type="GO" id="GO:0016702">
    <property type="term" value="F:oxidoreductase activity, acting on single donors with incorporation of molecular oxygen, incorporation of two atoms of oxygen"/>
    <property type="evidence" value="ECO:0007669"/>
    <property type="project" value="UniProtKB-ARBA"/>
</dbReference>
<dbReference type="PANTHER" id="PTHR30096:SF1">
    <property type="entry name" value="AROMATIC RING-OPENING DIOXYGENASE FAMILY PROTEIN (AFU_ORTHOLOGUE AFUA_7G00640)"/>
    <property type="match status" value="1"/>
</dbReference>
<dbReference type="PIRSF" id="PIRSF006157">
    <property type="entry name" value="Doxgns_DODA"/>
    <property type="match status" value="1"/>
</dbReference>
<evidence type="ECO:0000313" key="8">
    <source>
        <dbReference type="Proteomes" id="UP000193467"/>
    </source>
</evidence>
<dbReference type="PANTHER" id="PTHR30096">
    <property type="entry name" value="4,5-DOPA DIOXYGENASE EXTRADIOL-LIKE PROTEIN"/>
    <property type="match status" value="1"/>
</dbReference>
<dbReference type="GO" id="GO:0008270">
    <property type="term" value="F:zinc ion binding"/>
    <property type="evidence" value="ECO:0007669"/>
    <property type="project" value="InterPro"/>
</dbReference>
<evidence type="ECO:0000256" key="1">
    <source>
        <dbReference type="ARBA" id="ARBA00001947"/>
    </source>
</evidence>